<feature type="compositionally biased region" description="Polar residues" evidence="4">
    <location>
        <begin position="213"/>
        <end position="231"/>
    </location>
</feature>
<dbReference type="Pfam" id="PF01833">
    <property type="entry name" value="TIG"/>
    <property type="match status" value="1"/>
</dbReference>
<evidence type="ECO:0000313" key="8">
    <source>
        <dbReference type="Proteomes" id="UP000254866"/>
    </source>
</evidence>
<sequence>MSGQLESDPDFEFFDSSNVPLEAANSPGIFFAEDLTTDSSQFLDACSPAPSVYKTPNQGQATLIDTTLQHTFSAPSTASPAGSSPDSGSDSSEYKRKSSSESSRSALTLGDAVMADDESMGIWKAEEARVGKDGRGFGAFDGTINPASMNTNFEFNDKTMENDFDFESAASSPSPFGTGPIDMESLEMPTIKYEPHSKRSPMPKAKLNRNHNKANSQHSVTQSMKGLTTAGSREVSPLSAMITSQGSSPSAFFNNSPSPSAGIEFVNGTMLGGHPSNPAWPTRFENFPNHGLPHSQQEANHHNMPRMAPSQGVPPMGPPYRPILTIHPTPLKSRVETQIPIKMTLFPVPAGITKLHLPTHTISKPKLLAKPPPERSPETLELYTTLVCTSAMQNPEYRRRAFERAAAPLRQEEEPQDIKPEDEKEEDKPVNGGNVEICPGCITRERKRAARKKVKKVEEEELWHKHEAKRVIVFNTHEIKDWQAPTAQPLSDTTGDRAEPFVPEGAMQVDAPMRIACYCRHQNEKLGFQVIFTIKDYQDNLIAQEITSSIMITDDHKTHNMAPLTAQTSNSSDGQMFSGAGSFPIDNQFDPSTGPVGDAGPFNLSQSNSDLQALRGNINLQFPASINLNPPSHPSQATSTTITPRNLSRQSSPSASSGPISKKRKASSSGNLPPGLAMTKLETGPVSPGQAGSSSMNAATSTLPSPFTPNIASFSPPDQSFGQPPANMPYIAHPFTTGPPTPNSNDHVFFSNNNRSQSMENVAMAQPMYSAPVSAHPSRAPSPNGMRNGVPAYQHQQQQAQIAQAVANGLYGMPLSLNPHRPPTIHKLIPNEGPKSGGIEVTCLGSGFCQGLEVMFGDSKATTTTYWGETSLVCLLPPSAFAGTVPVTFKHQHQQQMQPYPAPLVPKQQASFKYVDDDEQQIIRTALAVLGHKMTGKMEDVRDLARRIVGDGSSSWGAPAHPSSGGSGSQQGSGFNAASFGVDVEATLLRCLDLIDLDDSPNMPRLNLRRASGQTMLHLGCSLGLTRFVAGLLARGANPEPRDKGGFTPMHFAALHNHPQIVRRLMLSGADPKARSLQGYTSADMATSAEVIRMTRRVEHHSRTRSGTSLRSRTNSATSLRSLWEPSSVPASVDHDSSDDSDAGENEYEDEDADAANDGGFYMRLRRPSTQKAKAEEKDPVLELPAIGPAAGLASPTAAMAAFRDQFTAHIQHLHQTMHLNLPNLPQMPNLPDYQAYLNPLHPAPMVRRISNLVGNNRQEGSKEQDYKWWDLFSGMVPAAPPAYEDIFPQDGEATKRESATRAAADAVADNKCAEIFDQTESQAESSTSAAKKSVVLDTVRIGNQHTITREQQDLLRLAHAEKVKRLSRDRNLFFIWIPLLVVIILAMLFNRAPQIWTRAATFYQSVRTWNTNQDRIVEVQ</sequence>
<evidence type="ECO:0000256" key="5">
    <source>
        <dbReference type="SAM" id="Phobius"/>
    </source>
</evidence>
<keyword evidence="5" id="KW-0472">Membrane</keyword>
<dbReference type="SMART" id="SM00248">
    <property type="entry name" value="ANK"/>
    <property type="match status" value="2"/>
</dbReference>
<feature type="compositionally biased region" description="Basic residues" evidence="4">
    <location>
        <begin position="1095"/>
        <end position="1104"/>
    </location>
</feature>
<dbReference type="InterPro" id="IPR057962">
    <property type="entry name" value="SPT23_MGA2_DBD"/>
</dbReference>
<dbReference type="PANTHER" id="PTHR24166:SF48">
    <property type="entry name" value="PROTEIN VAPYRIN"/>
    <property type="match status" value="1"/>
</dbReference>
<proteinExistence type="predicted"/>
<reference evidence="7 8" key="1">
    <citation type="journal article" date="2018" name="IMA Fungus">
        <title>IMA Genome-F 9: Draft genome sequence of Annulohypoxylon stygium, Aspergillus mulundensis, Berkeleyomyces basicola (syn. Thielaviopsis basicola), Ceratocystis smalleyi, two Cercospora beticola strains, Coleophoma cylindrospora, Fusarium fracticaudum, Phialophora cf. hyalina, and Morchella septimelata.</title>
        <authorList>
            <person name="Wingfield B.D."/>
            <person name="Bills G.F."/>
            <person name="Dong Y."/>
            <person name="Huang W."/>
            <person name="Nel W.J."/>
            <person name="Swalarsk-Parry B.S."/>
            <person name="Vaghefi N."/>
            <person name="Wilken P.M."/>
            <person name="An Z."/>
            <person name="de Beer Z.W."/>
            <person name="De Vos L."/>
            <person name="Chen L."/>
            <person name="Duong T.A."/>
            <person name="Gao Y."/>
            <person name="Hammerbacher A."/>
            <person name="Kikkert J.R."/>
            <person name="Li Y."/>
            <person name="Li H."/>
            <person name="Li K."/>
            <person name="Li Q."/>
            <person name="Liu X."/>
            <person name="Ma X."/>
            <person name="Naidoo K."/>
            <person name="Pethybridge S.J."/>
            <person name="Sun J."/>
            <person name="Steenkamp E.T."/>
            <person name="van der Nest M.A."/>
            <person name="van Wyk S."/>
            <person name="Wingfield M.J."/>
            <person name="Xiong C."/>
            <person name="Yue Q."/>
            <person name="Zhang X."/>
        </authorList>
    </citation>
    <scope>NUCLEOTIDE SEQUENCE [LARGE SCALE GENOMIC DNA]</scope>
    <source>
        <strain evidence="7 8">BP 5553</strain>
    </source>
</reference>
<comment type="caution">
    <text evidence="7">The sequence shown here is derived from an EMBL/GenBank/DDBJ whole genome shotgun (WGS) entry which is preliminary data.</text>
</comment>
<dbReference type="Pfam" id="PF12796">
    <property type="entry name" value="Ank_2"/>
    <property type="match status" value="1"/>
</dbReference>
<dbReference type="OrthoDB" id="71307at2759"/>
<feature type="region of interest" description="Disordered" evidence="4">
    <location>
        <begin position="563"/>
        <end position="607"/>
    </location>
</feature>
<feature type="compositionally biased region" description="Low complexity" evidence="4">
    <location>
        <begin position="73"/>
        <end position="91"/>
    </location>
</feature>
<feature type="region of interest" description="Disordered" evidence="4">
    <location>
        <begin position="404"/>
        <end position="437"/>
    </location>
</feature>
<evidence type="ECO:0000256" key="4">
    <source>
        <dbReference type="SAM" id="MobiDB-lite"/>
    </source>
</evidence>
<feature type="region of interest" description="Disordered" evidence="4">
    <location>
        <begin position="1095"/>
        <end position="1162"/>
    </location>
</feature>
<dbReference type="EMBL" id="NPIC01000002">
    <property type="protein sequence ID" value="RDL38238.1"/>
    <property type="molecule type" value="Genomic_DNA"/>
</dbReference>
<evidence type="ECO:0000259" key="6">
    <source>
        <dbReference type="SMART" id="SM00429"/>
    </source>
</evidence>
<feature type="repeat" description="ANK" evidence="3">
    <location>
        <begin position="1012"/>
        <end position="1044"/>
    </location>
</feature>
<dbReference type="PROSITE" id="PS50297">
    <property type="entry name" value="ANK_REP_REGION"/>
    <property type="match status" value="1"/>
</dbReference>
<feature type="compositionally biased region" description="Polar residues" evidence="4">
    <location>
        <begin position="625"/>
        <end position="647"/>
    </location>
</feature>
<feature type="compositionally biased region" description="Acidic residues" evidence="4">
    <location>
        <begin position="1139"/>
        <end position="1155"/>
    </location>
</feature>
<evidence type="ECO:0000256" key="1">
    <source>
        <dbReference type="ARBA" id="ARBA00022737"/>
    </source>
</evidence>
<dbReference type="Gene3D" id="2.60.40.10">
    <property type="entry name" value="Immunoglobulins"/>
    <property type="match status" value="1"/>
</dbReference>
<dbReference type="InterPro" id="IPR036770">
    <property type="entry name" value="Ankyrin_rpt-contain_sf"/>
</dbReference>
<dbReference type="Gene3D" id="1.25.40.20">
    <property type="entry name" value="Ankyrin repeat-containing domain"/>
    <property type="match status" value="1"/>
</dbReference>
<feature type="region of interest" description="Disordered" evidence="4">
    <location>
        <begin position="625"/>
        <end position="724"/>
    </location>
</feature>
<gene>
    <name evidence="7" type="ORF">BP5553_02578</name>
</gene>
<dbReference type="PANTHER" id="PTHR24166">
    <property type="entry name" value="ROLLING PEBBLES, ISOFORM B"/>
    <property type="match status" value="1"/>
</dbReference>
<feature type="region of interest" description="Disordered" evidence="4">
    <location>
        <begin position="73"/>
        <end position="111"/>
    </location>
</feature>
<feature type="compositionally biased region" description="Polar residues" evidence="4">
    <location>
        <begin position="690"/>
        <end position="722"/>
    </location>
</feature>
<evidence type="ECO:0000313" key="7">
    <source>
        <dbReference type="EMBL" id="RDL38238.1"/>
    </source>
</evidence>
<dbReference type="STRING" id="2656787.A0A370TRW1"/>
<dbReference type="SUPFAM" id="SSF81296">
    <property type="entry name" value="E set domains"/>
    <property type="match status" value="1"/>
</dbReference>
<feature type="repeat" description="ANK" evidence="3">
    <location>
        <begin position="1045"/>
        <end position="1077"/>
    </location>
</feature>
<dbReference type="SUPFAM" id="SSF48403">
    <property type="entry name" value="Ankyrin repeat"/>
    <property type="match status" value="1"/>
</dbReference>
<dbReference type="Pfam" id="PF25603">
    <property type="entry name" value="SPT23_MGA2_DBD"/>
    <property type="match status" value="1"/>
</dbReference>
<keyword evidence="5" id="KW-1133">Transmembrane helix</keyword>
<dbReference type="InterPro" id="IPR002909">
    <property type="entry name" value="IPT_dom"/>
</dbReference>
<feature type="compositionally biased region" description="Polar residues" evidence="4">
    <location>
        <begin position="565"/>
        <end position="575"/>
    </location>
</feature>
<evidence type="ECO:0000256" key="2">
    <source>
        <dbReference type="ARBA" id="ARBA00023043"/>
    </source>
</evidence>
<feature type="compositionally biased region" description="Low complexity" evidence="4">
    <location>
        <begin position="1105"/>
        <end position="1114"/>
    </location>
</feature>
<accession>A0A370TRW1</accession>
<dbReference type="InterPro" id="IPR013783">
    <property type="entry name" value="Ig-like_fold"/>
</dbReference>
<dbReference type="RefSeq" id="XP_031870894.1">
    <property type="nucleotide sequence ID" value="XM_032011201.1"/>
</dbReference>
<dbReference type="InterPro" id="IPR002110">
    <property type="entry name" value="Ankyrin_rpt"/>
</dbReference>
<dbReference type="PROSITE" id="PS50088">
    <property type="entry name" value="ANK_REPEAT"/>
    <property type="match status" value="2"/>
</dbReference>
<feature type="compositionally biased region" description="Low complexity" evidence="4">
    <location>
        <begin position="952"/>
        <end position="964"/>
    </location>
</feature>
<keyword evidence="2 3" id="KW-0040">ANK repeat</keyword>
<name>A0A370TRW1_9HELO</name>
<feature type="region of interest" description="Disordered" evidence="4">
    <location>
        <begin position="212"/>
        <end position="235"/>
    </location>
</feature>
<feature type="compositionally biased region" description="Low complexity" evidence="4">
    <location>
        <begin position="648"/>
        <end position="660"/>
    </location>
</feature>
<feature type="region of interest" description="Disordered" evidence="4">
    <location>
        <begin position="952"/>
        <end position="972"/>
    </location>
</feature>
<feature type="transmembrane region" description="Helical" evidence="5">
    <location>
        <begin position="1373"/>
        <end position="1390"/>
    </location>
</feature>
<keyword evidence="1" id="KW-0677">Repeat</keyword>
<organism evidence="7 8">
    <name type="scientific">Venustampulla echinocandica</name>
    <dbReference type="NCBI Taxonomy" id="2656787"/>
    <lineage>
        <taxon>Eukaryota</taxon>
        <taxon>Fungi</taxon>
        <taxon>Dikarya</taxon>
        <taxon>Ascomycota</taxon>
        <taxon>Pezizomycotina</taxon>
        <taxon>Leotiomycetes</taxon>
        <taxon>Helotiales</taxon>
        <taxon>Pleuroascaceae</taxon>
        <taxon>Venustampulla</taxon>
    </lineage>
</organism>
<keyword evidence="8" id="KW-1185">Reference proteome</keyword>
<evidence type="ECO:0000256" key="3">
    <source>
        <dbReference type="PROSITE-ProRule" id="PRU00023"/>
    </source>
</evidence>
<protein>
    <recommendedName>
        <fullName evidence="6">IPT/TIG domain-containing protein</fullName>
    </recommendedName>
</protein>
<dbReference type="InterPro" id="IPR050889">
    <property type="entry name" value="Dendritic_Spine_Reg/Scaffold"/>
</dbReference>
<keyword evidence="5" id="KW-0812">Transmembrane</keyword>
<feature type="domain" description="IPT/TIG" evidence="6">
    <location>
        <begin position="822"/>
        <end position="901"/>
    </location>
</feature>
<dbReference type="GeneID" id="43595427"/>
<dbReference type="SMART" id="SM00429">
    <property type="entry name" value="IPT"/>
    <property type="match status" value="1"/>
</dbReference>
<dbReference type="InterPro" id="IPR014756">
    <property type="entry name" value="Ig_E-set"/>
</dbReference>
<dbReference type="CDD" id="cd00102">
    <property type="entry name" value="IPT"/>
    <property type="match status" value="1"/>
</dbReference>
<feature type="compositionally biased region" description="Basic and acidic residues" evidence="4">
    <location>
        <begin position="410"/>
        <end position="429"/>
    </location>
</feature>
<dbReference type="Proteomes" id="UP000254866">
    <property type="component" value="Unassembled WGS sequence"/>
</dbReference>